<evidence type="ECO:0000313" key="3">
    <source>
        <dbReference type="Proteomes" id="UP000202039"/>
    </source>
</evidence>
<proteinExistence type="predicted"/>
<name>A0A077KGV8_9CAUD</name>
<organism evidence="2 3">
    <name type="scientific">Edwardsiella phage GF-2</name>
    <dbReference type="NCBI Taxonomy" id="1537091"/>
    <lineage>
        <taxon>Viruses</taxon>
        <taxon>Duplodnaviria</taxon>
        <taxon>Heunggongvirae</taxon>
        <taxon>Uroviricota</taxon>
        <taxon>Caudoviricetes</taxon>
        <taxon>Gofduovirus</taxon>
        <taxon>Gofduovirus GF2</taxon>
    </lineage>
</organism>
<accession>A0A077KGV8</accession>
<keyword evidence="1" id="KW-0812">Transmembrane</keyword>
<dbReference type="Pfam" id="PF14110">
    <property type="entry name" value="DUF4282"/>
    <property type="match status" value="1"/>
</dbReference>
<dbReference type="InterPro" id="IPR025557">
    <property type="entry name" value="DUF4282"/>
</dbReference>
<dbReference type="GeneID" id="23681441"/>
<dbReference type="KEGG" id="vg:23681441"/>
<feature type="transmembrane region" description="Helical" evidence="1">
    <location>
        <begin position="42"/>
        <end position="63"/>
    </location>
</feature>
<protein>
    <recommendedName>
        <fullName evidence="4">DUF4282 domain-containing protein</fullName>
    </recommendedName>
</protein>
<keyword evidence="1" id="KW-1133">Transmembrane helix</keyword>
<dbReference type="EMBL" id="AP014629">
    <property type="protein sequence ID" value="BAP28890.1"/>
    <property type="molecule type" value="Genomic_DNA"/>
</dbReference>
<dbReference type="RefSeq" id="YP_009126622.1">
    <property type="nucleotide sequence ID" value="NC_026611.1"/>
</dbReference>
<feature type="transmembrane region" description="Helical" evidence="1">
    <location>
        <begin position="12"/>
        <end position="30"/>
    </location>
</feature>
<keyword evidence="1" id="KW-0472">Membrane</keyword>
<sequence>MIGFDRLITPKIIVFIYALANFALIVSYLVTSYERGFSAEATVYVIGGLIGLRVLTEVIIASFKNNEYLRRIAESLEEHK</sequence>
<evidence type="ECO:0008006" key="4">
    <source>
        <dbReference type="Google" id="ProtNLM"/>
    </source>
</evidence>
<keyword evidence="3" id="KW-1185">Reference proteome</keyword>
<dbReference type="Proteomes" id="UP000202039">
    <property type="component" value="Segment"/>
</dbReference>
<evidence type="ECO:0000313" key="2">
    <source>
        <dbReference type="EMBL" id="BAP28890.1"/>
    </source>
</evidence>
<reference evidence="2 3" key="1">
    <citation type="journal article" date="2015" name="Arch. Virol.">
        <title>Full-genome sequence of a novel myovirus, GF-2, infecting Edwardsiella tarda: comparison with other Edwardsiella myoviral genomes.</title>
        <authorList>
            <person name="Yasuike M."/>
            <person name="Nishiki I."/>
            <person name="Iwasaki Y."/>
            <person name="Nakamura Y."/>
            <person name="Fujiwara A."/>
            <person name="Sugaya E."/>
            <person name="Kawato Y."/>
            <person name="Nagai S."/>
            <person name="Kobayashi T."/>
            <person name="Ototake M."/>
            <person name="Nakai T."/>
        </authorList>
    </citation>
    <scope>NUCLEOTIDE SEQUENCE [LARGE SCALE GENOMIC DNA]</scope>
</reference>
<evidence type="ECO:0000256" key="1">
    <source>
        <dbReference type="SAM" id="Phobius"/>
    </source>
</evidence>